<dbReference type="PANTHER" id="PTHR43300">
    <property type="entry name" value="ACETYLTRANSFERASE"/>
    <property type="match status" value="1"/>
</dbReference>
<accession>A0A9D1NUH5</accession>
<dbReference type="GO" id="GO:0009085">
    <property type="term" value="P:lysine biosynthetic process"/>
    <property type="evidence" value="ECO:0007669"/>
    <property type="project" value="UniProtKB-KW"/>
</dbReference>
<proteinExistence type="predicted"/>
<evidence type="ECO:0000256" key="1">
    <source>
        <dbReference type="ARBA" id="ARBA00022605"/>
    </source>
</evidence>
<dbReference type="Gene3D" id="2.160.10.10">
    <property type="entry name" value="Hexapeptide repeat proteins"/>
    <property type="match status" value="1"/>
</dbReference>
<dbReference type="InterPro" id="IPR050179">
    <property type="entry name" value="Trans_hexapeptide_repeat"/>
</dbReference>
<sequence>MGTQVGNDTWVRRCRRIGRFSVIGERCRIGAAYGADTGELPVCAMIRSRQGWWGDAVRTEHPVLSEKRPPTVIGNDVWIGDGAVILEGVTVGDGAVIAPLALVAASVPEGALVCGNPGHIAGYRYEKAFPWWNYGSALLEKTDFSVLSGREDFFRNAAEMARHQAPVPLERTGFLLSHRQGICSVWRTGAEGKKLCYQIPCQ</sequence>
<evidence type="ECO:0000313" key="6">
    <source>
        <dbReference type="EMBL" id="HIV12324.1"/>
    </source>
</evidence>
<evidence type="ECO:0000256" key="4">
    <source>
        <dbReference type="ARBA" id="ARBA00022915"/>
    </source>
</evidence>
<dbReference type="SUPFAM" id="SSF51161">
    <property type="entry name" value="Trimeric LpxA-like enzymes"/>
    <property type="match status" value="1"/>
</dbReference>
<protein>
    <recommendedName>
        <fullName evidence="8">Acetyltransferase</fullName>
    </recommendedName>
</protein>
<dbReference type="GO" id="GO:0019877">
    <property type="term" value="P:diaminopimelate biosynthetic process"/>
    <property type="evidence" value="ECO:0007669"/>
    <property type="project" value="UniProtKB-KW"/>
</dbReference>
<keyword evidence="2" id="KW-0808">Transferase</keyword>
<dbReference type="AlphaFoldDB" id="A0A9D1NUH5"/>
<name>A0A9D1NUH5_9FIRM</name>
<keyword evidence="1" id="KW-0028">Amino-acid biosynthesis</keyword>
<dbReference type="GO" id="GO:0016740">
    <property type="term" value="F:transferase activity"/>
    <property type="evidence" value="ECO:0007669"/>
    <property type="project" value="UniProtKB-KW"/>
</dbReference>
<dbReference type="InterPro" id="IPR011004">
    <property type="entry name" value="Trimer_LpxA-like_sf"/>
</dbReference>
<organism evidence="6 7">
    <name type="scientific">Candidatus Pullilachnospira stercoravium</name>
    <dbReference type="NCBI Taxonomy" id="2840913"/>
    <lineage>
        <taxon>Bacteria</taxon>
        <taxon>Bacillati</taxon>
        <taxon>Bacillota</taxon>
        <taxon>Clostridia</taxon>
        <taxon>Lachnospirales</taxon>
        <taxon>Lachnospiraceae</taxon>
        <taxon>Lachnospiraceae incertae sedis</taxon>
        <taxon>Candidatus Pullilachnospira</taxon>
    </lineage>
</organism>
<keyword evidence="4" id="KW-0220">Diaminopimelate biosynthesis</keyword>
<dbReference type="PANTHER" id="PTHR43300:SF10">
    <property type="entry name" value="2,3,4,5-TETRAHYDROPYRIDINE-2,6-DICARBOXYLATE N-ACETYLTRANSFERASE"/>
    <property type="match status" value="1"/>
</dbReference>
<dbReference type="InterPro" id="IPR001451">
    <property type="entry name" value="Hexapep"/>
</dbReference>
<gene>
    <name evidence="6" type="ORF">IAA63_04180</name>
</gene>
<dbReference type="EMBL" id="DVON01000087">
    <property type="protein sequence ID" value="HIV12324.1"/>
    <property type="molecule type" value="Genomic_DNA"/>
</dbReference>
<reference evidence="6" key="1">
    <citation type="submission" date="2020-10" db="EMBL/GenBank/DDBJ databases">
        <authorList>
            <person name="Gilroy R."/>
        </authorList>
    </citation>
    <scope>NUCLEOTIDE SEQUENCE</scope>
    <source>
        <strain evidence="6">ChiBcec2-4451</strain>
    </source>
</reference>
<evidence type="ECO:0000256" key="5">
    <source>
        <dbReference type="ARBA" id="ARBA00023154"/>
    </source>
</evidence>
<keyword evidence="3" id="KW-0677">Repeat</keyword>
<dbReference type="PROSITE" id="PS00101">
    <property type="entry name" value="HEXAPEP_TRANSFERASES"/>
    <property type="match status" value="1"/>
</dbReference>
<comment type="caution">
    <text evidence="6">The sequence shown here is derived from an EMBL/GenBank/DDBJ whole genome shotgun (WGS) entry which is preliminary data.</text>
</comment>
<evidence type="ECO:0008006" key="8">
    <source>
        <dbReference type="Google" id="ProtNLM"/>
    </source>
</evidence>
<evidence type="ECO:0000313" key="7">
    <source>
        <dbReference type="Proteomes" id="UP000886723"/>
    </source>
</evidence>
<evidence type="ECO:0000256" key="3">
    <source>
        <dbReference type="ARBA" id="ARBA00022737"/>
    </source>
</evidence>
<dbReference type="InterPro" id="IPR018357">
    <property type="entry name" value="Hexapep_transf_CS"/>
</dbReference>
<evidence type="ECO:0000256" key="2">
    <source>
        <dbReference type="ARBA" id="ARBA00022679"/>
    </source>
</evidence>
<keyword evidence="5" id="KW-0457">Lysine biosynthesis</keyword>
<dbReference type="Pfam" id="PF00132">
    <property type="entry name" value="Hexapep"/>
    <property type="match status" value="1"/>
</dbReference>
<reference evidence="6" key="2">
    <citation type="journal article" date="2021" name="PeerJ">
        <title>Extensive microbial diversity within the chicken gut microbiome revealed by metagenomics and culture.</title>
        <authorList>
            <person name="Gilroy R."/>
            <person name="Ravi A."/>
            <person name="Getino M."/>
            <person name="Pursley I."/>
            <person name="Horton D.L."/>
            <person name="Alikhan N.F."/>
            <person name="Baker D."/>
            <person name="Gharbi K."/>
            <person name="Hall N."/>
            <person name="Watson M."/>
            <person name="Adriaenssens E.M."/>
            <person name="Foster-Nyarko E."/>
            <person name="Jarju S."/>
            <person name="Secka A."/>
            <person name="Antonio M."/>
            <person name="Oren A."/>
            <person name="Chaudhuri R.R."/>
            <person name="La Ragione R."/>
            <person name="Hildebrand F."/>
            <person name="Pallen M.J."/>
        </authorList>
    </citation>
    <scope>NUCLEOTIDE SEQUENCE</scope>
    <source>
        <strain evidence="6">ChiBcec2-4451</strain>
    </source>
</reference>
<dbReference type="Proteomes" id="UP000886723">
    <property type="component" value="Unassembled WGS sequence"/>
</dbReference>